<dbReference type="Proteomes" id="UP000478183">
    <property type="component" value="Unassembled WGS sequence"/>
</dbReference>
<feature type="coiled-coil region" evidence="1">
    <location>
        <begin position="19"/>
        <end position="60"/>
    </location>
</feature>
<evidence type="ECO:0000313" key="3">
    <source>
        <dbReference type="Proteomes" id="UP000478183"/>
    </source>
</evidence>
<dbReference type="RefSeq" id="WP_155096694.1">
    <property type="nucleotide sequence ID" value="NZ_WMIE01000013.1"/>
</dbReference>
<name>A0A6L6JF22_9RHOB</name>
<dbReference type="AlphaFoldDB" id="A0A6L6JF22"/>
<accession>A0A6L6JF22</accession>
<comment type="caution">
    <text evidence="2">The sequence shown here is derived from an EMBL/GenBank/DDBJ whole genome shotgun (WGS) entry which is preliminary data.</text>
</comment>
<proteinExistence type="predicted"/>
<dbReference type="EMBL" id="WMIE01000013">
    <property type="protein sequence ID" value="MTH79339.1"/>
    <property type="molecule type" value="Genomic_DNA"/>
</dbReference>
<evidence type="ECO:0000256" key="1">
    <source>
        <dbReference type="SAM" id="Coils"/>
    </source>
</evidence>
<organism evidence="2 3">
    <name type="scientific">Paracoccus aestuariivivens</name>
    <dbReference type="NCBI Taxonomy" id="1820333"/>
    <lineage>
        <taxon>Bacteria</taxon>
        <taxon>Pseudomonadati</taxon>
        <taxon>Pseudomonadota</taxon>
        <taxon>Alphaproteobacteria</taxon>
        <taxon>Rhodobacterales</taxon>
        <taxon>Paracoccaceae</taxon>
        <taxon>Paracoccus</taxon>
    </lineage>
</organism>
<sequence length="86" mass="10093">MLKDLVKRYGSSTCWKEQVHRLSADAMEYDNEVARLNAELKAAKTEVKAVRLELRVLKAELARRQTLNDLHYAEWMQDQESKPRCD</sequence>
<keyword evidence="1" id="KW-0175">Coiled coil</keyword>
<protein>
    <submittedName>
        <fullName evidence="2">Uncharacterized protein</fullName>
    </submittedName>
</protein>
<reference evidence="2 3" key="1">
    <citation type="submission" date="2019-11" db="EMBL/GenBank/DDBJ databases">
        <authorList>
            <person name="Dong K."/>
        </authorList>
    </citation>
    <scope>NUCLEOTIDE SEQUENCE [LARGE SCALE GENOMIC DNA]</scope>
    <source>
        <strain evidence="2 3">NBRC 111993</strain>
    </source>
</reference>
<evidence type="ECO:0000313" key="2">
    <source>
        <dbReference type="EMBL" id="MTH79339.1"/>
    </source>
</evidence>
<keyword evidence="3" id="KW-1185">Reference proteome</keyword>
<gene>
    <name evidence="2" type="ORF">GL286_16590</name>
</gene>